<reference evidence="2 3" key="1">
    <citation type="submission" date="2018-10" db="EMBL/GenBank/DDBJ databases">
        <title>Genomic Encyclopedia of Archaeal and Bacterial Type Strains, Phase II (KMG-II): from individual species to whole genera.</title>
        <authorList>
            <person name="Goeker M."/>
        </authorList>
    </citation>
    <scope>NUCLEOTIDE SEQUENCE [LARGE SCALE GENOMIC DNA]</scope>
    <source>
        <strain evidence="2 3">RP-AC37</strain>
    </source>
</reference>
<dbReference type="EMBL" id="RBWV01000013">
    <property type="protein sequence ID" value="RKS72506.1"/>
    <property type="molecule type" value="Genomic_DNA"/>
</dbReference>
<evidence type="ECO:0000256" key="1">
    <source>
        <dbReference type="SAM" id="MobiDB-lite"/>
    </source>
</evidence>
<sequence>MSTPTSGSDDLAGGAAGGPAEVPTEVPDADAQEQARTVAGDELAPGTAAAGASPAAGTAATVEADEGDLVEQARDVPLGDRDDYP</sequence>
<feature type="region of interest" description="Disordered" evidence="1">
    <location>
        <begin position="1"/>
        <end position="85"/>
    </location>
</feature>
<name>A0A420XMK0_9ACTN</name>
<proteinExistence type="predicted"/>
<gene>
    <name evidence="2" type="ORF">CLV35_2751</name>
</gene>
<feature type="compositionally biased region" description="Basic and acidic residues" evidence="1">
    <location>
        <begin position="71"/>
        <end position="85"/>
    </location>
</feature>
<evidence type="ECO:0000313" key="3">
    <source>
        <dbReference type="Proteomes" id="UP000281955"/>
    </source>
</evidence>
<dbReference type="Proteomes" id="UP000281955">
    <property type="component" value="Unassembled WGS sequence"/>
</dbReference>
<dbReference type="AlphaFoldDB" id="A0A420XMK0"/>
<keyword evidence="3" id="KW-1185">Reference proteome</keyword>
<evidence type="ECO:0000313" key="2">
    <source>
        <dbReference type="EMBL" id="RKS72506.1"/>
    </source>
</evidence>
<comment type="caution">
    <text evidence="2">The sequence shown here is derived from an EMBL/GenBank/DDBJ whole genome shotgun (WGS) entry which is preliminary data.</text>
</comment>
<protein>
    <submittedName>
        <fullName evidence="2">Uncharacterized protein</fullName>
    </submittedName>
</protein>
<organism evidence="2 3">
    <name type="scientific">Motilibacter peucedani</name>
    <dbReference type="NCBI Taxonomy" id="598650"/>
    <lineage>
        <taxon>Bacteria</taxon>
        <taxon>Bacillati</taxon>
        <taxon>Actinomycetota</taxon>
        <taxon>Actinomycetes</taxon>
        <taxon>Motilibacterales</taxon>
        <taxon>Motilibacteraceae</taxon>
        <taxon>Motilibacter</taxon>
    </lineage>
</organism>
<accession>A0A420XMK0</accession>
<dbReference type="InParanoid" id="A0A420XMK0"/>
<feature type="compositionally biased region" description="Low complexity" evidence="1">
    <location>
        <begin position="44"/>
        <end position="61"/>
    </location>
</feature>
<dbReference type="RefSeq" id="WP_183061973.1">
    <property type="nucleotide sequence ID" value="NZ_RBWV01000013.1"/>
</dbReference>